<dbReference type="NCBIfam" id="NF010109">
    <property type="entry name" value="PRK13582.1"/>
    <property type="match status" value="1"/>
</dbReference>
<dbReference type="Pfam" id="PF12710">
    <property type="entry name" value="HAD"/>
    <property type="match status" value="1"/>
</dbReference>
<protein>
    <recommendedName>
        <fullName evidence="2">phosphoserine phosphatase</fullName>
        <ecNumber evidence="2">3.1.3.3</ecNumber>
    </recommendedName>
</protein>
<organism evidence="13 14">
    <name type="scientific">Rubellicoccus peritrichatus</name>
    <dbReference type="NCBI Taxonomy" id="3080537"/>
    <lineage>
        <taxon>Bacteria</taxon>
        <taxon>Pseudomonadati</taxon>
        <taxon>Verrucomicrobiota</taxon>
        <taxon>Opitutia</taxon>
        <taxon>Puniceicoccales</taxon>
        <taxon>Cerasicoccaceae</taxon>
        <taxon>Rubellicoccus</taxon>
    </lineage>
</organism>
<dbReference type="Gene3D" id="3.40.50.1000">
    <property type="entry name" value="HAD superfamily/HAD-like"/>
    <property type="match status" value="1"/>
</dbReference>
<feature type="active site" description="Nucleophile" evidence="10">
    <location>
        <position position="7"/>
    </location>
</feature>
<sequence length="200" mass="22374">MNIVCLDLEGVLIPEIWKAVAAETGVEALMRTTRDEPDYDKLMHYRLDILAKHDIRLPKIQEVIGTLSPLDGAKEFISWLTSQTRVIILSDTFAQFASPLMAQLGFPTLFCHELILDPEGRVTGYKLRQDDQKRKAVEALRSLNFGIIAAGDSYNDLSMLQSADHGILYCPADQFAAEYPDFPVARNHDALKAELVKLGI</sequence>
<feature type="binding site" evidence="11">
    <location>
        <begin position="90"/>
        <end position="91"/>
    </location>
    <ligand>
        <name>substrate</name>
    </ligand>
</feature>
<dbReference type="EC" id="3.1.3.3" evidence="2"/>
<gene>
    <name evidence="13" type="primary">thrH</name>
    <name evidence="13" type="ORF">RZN69_04825</name>
</gene>
<dbReference type="SUPFAM" id="SSF56784">
    <property type="entry name" value="HAD-like"/>
    <property type="match status" value="1"/>
</dbReference>
<name>A0AAQ3LEX4_9BACT</name>
<feature type="binding site" evidence="11">
    <location>
        <position position="46"/>
    </location>
    <ligand>
        <name>substrate</name>
    </ligand>
</feature>
<comment type="pathway">
    <text evidence="1">Amino-acid biosynthesis; L-serine biosynthesis; L-serine from 3-phospho-D-glycerate: step 3/3.</text>
</comment>
<comment type="cofactor">
    <cofactor evidence="12">
        <name>Mg(2+)</name>
        <dbReference type="ChEBI" id="CHEBI:18420"/>
    </cofactor>
    <text evidence="12">Binds 1 Mg(2+) ion per subunit.</text>
</comment>
<feature type="binding site" evidence="11">
    <location>
        <position position="155"/>
    </location>
    <ligand>
        <name>substrate</name>
    </ligand>
</feature>
<dbReference type="Gene3D" id="3.90.1470.10">
    <property type="entry name" value="thrh gene product, domain 2"/>
    <property type="match status" value="1"/>
</dbReference>
<comment type="catalytic activity">
    <reaction evidence="9">
        <text>O-phospho-D-serine + H2O = D-serine + phosphate</text>
        <dbReference type="Rhea" id="RHEA:24873"/>
        <dbReference type="ChEBI" id="CHEBI:15377"/>
        <dbReference type="ChEBI" id="CHEBI:35247"/>
        <dbReference type="ChEBI" id="CHEBI:43474"/>
        <dbReference type="ChEBI" id="CHEBI:58680"/>
        <dbReference type="EC" id="3.1.3.3"/>
    </reaction>
</comment>
<proteinExistence type="predicted"/>
<feature type="binding site" evidence="12">
    <location>
        <position position="7"/>
    </location>
    <ligand>
        <name>Mg(2+)</name>
        <dbReference type="ChEBI" id="CHEBI:18420"/>
    </ligand>
</feature>
<evidence type="ECO:0000256" key="6">
    <source>
        <dbReference type="ARBA" id="ARBA00022842"/>
    </source>
</evidence>
<evidence type="ECO:0000313" key="14">
    <source>
        <dbReference type="Proteomes" id="UP001304300"/>
    </source>
</evidence>
<dbReference type="GO" id="GO:0000287">
    <property type="term" value="F:magnesium ion binding"/>
    <property type="evidence" value="ECO:0007669"/>
    <property type="project" value="TreeGrafter"/>
</dbReference>
<evidence type="ECO:0000256" key="11">
    <source>
        <dbReference type="PIRSR" id="PIRSR611863-2"/>
    </source>
</evidence>
<dbReference type="PANTHER" id="PTHR43344:SF2">
    <property type="entry name" value="PHOSPHOSERINE PHOSPHATASE"/>
    <property type="match status" value="1"/>
</dbReference>
<evidence type="ECO:0000256" key="5">
    <source>
        <dbReference type="ARBA" id="ARBA00022801"/>
    </source>
</evidence>
<evidence type="ECO:0000256" key="12">
    <source>
        <dbReference type="PIRSR" id="PIRSR611863-3"/>
    </source>
</evidence>
<dbReference type="RefSeq" id="WP_317834922.1">
    <property type="nucleotide sequence ID" value="NZ_CP136920.1"/>
</dbReference>
<dbReference type="AlphaFoldDB" id="A0AAQ3LEX4"/>
<keyword evidence="5 13" id="KW-0378">Hydrolase</keyword>
<feature type="binding site" evidence="11">
    <location>
        <position position="133"/>
    </location>
    <ligand>
        <name>substrate</name>
    </ligand>
</feature>
<dbReference type="GO" id="GO:0036424">
    <property type="term" value="F:L-phosphoserine phosphatase activity"/>
    <property type="evidence" value="ECO:0007669"/>
    <property type="project" value="TreeGrafter"/>
</dbReference>
<dbReference type="GO" id="GO:0005737">
    <property type="term" value="C:cytoplasm"/>
    <property type="evidence" value="ECO:0007669"/>
    <property type="project" value="TreeGrafter"/>
</dbReference>
<feature type="binding site" evidence="12">
    <location>
        <position position="152"/>
    </location>
    <ligand>
        <name>Mg(2+)</name>
        <dbReference type="ChEBI" id="CHEBI:18420"/>
    </ligand>
</feature>
<feature type="active site" description="Proton donor" evidence="10">
    <location>
        <position position="9"/>
    </location>
</feature>
<evidence type="ECO:0000256" key="8">
    <source>
        <dbReference type="ARBA" id="ARBA00048138"/>
    </source>
</evidence>
<keyword evidence="14" id="KW-1185">Reference proteome</keyword>
<dbReference type="InterPro" id="IPR023214">
    <property type="entry name" value="HAD_sf"/>
</dbReference>
<dbReference type="NCBIfam" id="TIGR01488">
    <property type="entry name" value="HAD-SF-IB"/>
    <property type="match status" value="1"/>
</dbReference>
<dbReference type="EMBL" id="CP136920">
    <property type="protein sequence ID" value="WOO42403.1"/>
    <property type="molecule type" value="Genomic_DNA"/>
</dbReference>
<evidence type="ECO:0000256" key="3">
    <source>
        <dbReference type="ARBA" id="ARBA00022605"/>
    </source>
</evidence>
<dbReference type="KEGG" id="puo:RZN69_04825"/>
<dbReference type="InterPro" id="IPR011863">
    <property type="entry name" value="HSK-PSP"/>
</dbReference>
<keyword evidence="4" id="KW-0479">Metal-binding</keyword>
<evidence type="ECO:0000256" key="10">
    <source>
        <dbReference type="PIRSR" id="PIRSR611863-1"/>
    </source>
</evidence>
<dbReference type="GO" id="GO:0006564">
    <property type="term" value="P:L-serine biosynthetic process"/>
    <property type="evidence" value="ECO:0007669"/>
    <property type="project" value="UniProtKB-KW"/>
</dbReference>
<feature type="binding site" evidence="12">
    <location>
        <position position="9"/>
    </location>
    <ligand>
        <name>Mg(2+)</name>
        <dbReference type="ChEBI" id="CHEBI:18420"/>
    </ligand>
</feature>
<dbReference type="Proteomes" id="UP001304300">
    <property type="component" value="Chromosome"/>
</dbReference>
<dbReference type="InterPro" id="IPR036412">
    <property type="entry name" value="HAD-like_sf"/>
</dbReference>
<keyword evidence="3" id="KW-0028">Amino-acid biosynthesis</keyword>
<keyword evidence="6" id="KW-0460">Magnesium</keyword>
<dbReference type="NCBIfam" id="TIGR02137">
    <property type="entry name" value="HSK-PSP"/>
    <property type="match status" value="1"/>
</dbReference>
<dbReference type="InterPro" id="IPR050582">
    <property type="entry name" value="HAD-like_SerB"/>
</dbReference>
<evidence type="ECO:0000256" key="9">
    <source>
        <dbReference type="ARBA" id="ARBA00048523"/>
    </source>
</evidence>
<evidence type="ECO:0000256" key="2">
    <source>
        <dbReference type="ARBA" id="ARBA00012640"/>
    </source>
</evidence>
<comment type="catalytic activity">
    <reaction evidence="8">
        <text>O-phospho-L-serine + H2O = L-serine + phosphate</text>
        <dbReference type="Rhea" id="RHEA:21208"/>
        <dbReference type="ChEBI" id="CHEBI:15377"/>
        <dbReference type="ChEBI" id="CHEBI:33384"/>
        <dbReference type="ChEBI" id="CHEBI:43474"/>
        <dbReference type="ChEBI" id="CHEBI:57524"/>
        <dbReference type="EC" id="3.1.3.3"/>
    </reaction>
</comment>
<accession>A0AAQ3LEX4</accession>
<keyword evidence="7" id="KW-0718">Serine biosynthesis</keyword>
<evidence type="ECO:0000256" key="7">
    <source>
        <dbReference type="ARBA" id="ARBA00023299"/>
    </source>
</evidence>
<feature type="binding site" evidence="11">
    <location>
        <position position="15"/>
    </location>
    <ligand>
        <name>substrate</name>
    </ligand>
</feature>
<evidence type="ECO:0000256" key="1">
    <source>
        <dbReference type="ARBA" id="ARBA00005135"/>
    </source>
</evidence>
<reference evidence="13 14" key="1">
    <citation type="submission" date="2023-10" db="EMBL/GenBank/DDBJ databases">
        <title>Rubellicoccus peritrichatus gen. nov., sp. nov., isolated from an algae of coral reef tank.</title>
        <authorList>
            <person name="Luo J."/>
        </authorList>
    </citation>
    <scope>NUCLEOTIDE SEQUENCE [LARGE SCALE GENOMIC DNA]</scope>
    <source>
        <strain evidence="13 14">CR14</strain>
    </source>
</reference>
<evidence type="ECO:0000256" key="4">
    <source>
        <dbReference type="ARBA" id="ARBA00022723"/>
    </source>
</evidence>
<dbReference type="PANTHER" id="PTHR43344">
    <property type="entry name" value="PHOSPHOSERINE PHOSPHATASE"/>
    <property type="match status" value="1"/>
</dbReference>
<evidence type="ECO:0000313" key="13">
    <source>
        <dbReference type="EMBL" id="WOO42403.1"/>
    </source>
</evidence>